<keyword evidence="2" id="KW-1185">Reference proteome</keyword>
<dbReference type="AlphaFoldDB" id="A0A2N5LZY8"/>
<name>A0A2N5LZY8_9BACI</name>
<dbReference type="EMBL" id="PGUY01000090">
    <property type="protein sequence ID" value="PLT27593.1"/>
    <property type="molecule type" value="Genomic_DNA"/>
</dbReference>
<evidence type="ECO:0000313" key="1">
    <source>
        <dbReference type="EMBL" id="PLT27593.1"/>
    </source>
</evidence>
<comment type="caution">
    <text evidence="1">The sequence shown here is derived from an EMBL/GenBank/DDBJ whole genome shotgun (WGS) entry which is preliminary data.</text>
</comment>
<accession>A0A2N5LZY8</accession>
<dbReference type="OrthoDB" id="2890515at2"/>
<evidence type="ECO:0000313" key="2">
    <source>
        <dbReference type="Proteomes" id="UP000234748"/>
    </source>
</evidence>
<dbReference type="RefSeq" id="WP_101645738.1">
    <property type="nucleotide sequence ID" value="NZ_PGUY01000090.1"/>
</dbReference>
<gene>
    <name evidence="1" type="ORF">CUU66_23040</name>
</gene>
<protein>
    <submittedName>
        <fullName evidence="1">Uncharacterized protein</fullName>
    </submittedName>
</protein>
<organism evidence="1 2">
    <name type="scientific">Peribacillus deserti</name>
    <dbReference type="NCBI Taxonomy" id="673318"/>
    <lineage>
        <taxon>Bacteria</taxon>
        <taxon>Bacillati</taxon>
        <taxon>Bacillota</taxon>
        <taxon>Bacilli</taxon>
        <taxon>Bacillales</taxon>
        <taxon>Bacillaceae</taxon>
        <taxon>Peribacillus</taxon>
    </lineage>
</organism>
<sequence length="115" mass="13080">MQINLSFFIGAWLLVFSIIGCSNATLENKEKTGSDVTLDDKIAEEKGILSKDDADAEVLVYNELSAEEKQSLTIDFFKEEGTKYFIRVYEPVNGEVKVKKKYTVDFNTEEIQLIK</sequence>
<dbReference type="Proteomes" id="UP000234748">
    <property type="component" value="Unassembled WGS sequence"/>
</dbReference>
<reference evidence="1 2" key="1">
    <citation type="submission" date="2017-11" db="EMBL/GenBank/DDBJ databases">
        <title>Comparitive Functional Genomics of Dry Heat Resistant strains isolated from the Viking Spacecraft.</title>
        <authorList>
            <person name="Seuylemezian A."/>
            <person name="Cooper K."/>
            <person name="Vaishampayan P."/>
        </authorList>
    </citation>
    <scope>NUCLEOTIDE SEQUENCE [LARGE SCALE GENOMIC DNA]</scope>
    <source>
        <strain evidence="1 2">V1-29</strain>
    </source>
</reference>
<proteinExistence type="predicted"/>